<dbReference type="PANTHER" id="PTHR30023:SF0">
    <property type="entry name" value="PENICILLIN-SENSITIVE CARBOXYPEPTIDASE A"/>
    <property type="match status" value="1"/>
</dbReference>
<evidence type="ECO:0000256" key="2">
    <source>
        <dbReference type="ARBA" id="ARBA00022801"/>
    </source>
</evidence>
<dbReference type="GO" id="GO:0006508">
    <property type="term" value="P:proteolysis"/>
    <property type="evidence" value="ECO:0007669"/>
    <property type="project" value="InterPro"/>
</dbReference>
<feature type="signal peptide" evidence="3">
    <location>
        <begin position="1"/>
        <end position="39"/>
    </location>
</feature>
<reference evidence="4 5" key="1">
    <citation type="submission" date="2020-07" db="EMBL/GenBank/DDBJ databases">
        <title>Sequencing the genomes of 1000 actinobacteria strains.</title>
        <authorList>
            <person name="Klenk H.-P."/>
        </authorList>
    </citation>
    <scope>NUCLEOTIDE SEQUENCE [LARGE SCALE GENOMIC DNA]</scope>
    <source>
        <strain evidence="4 5">DSM 100723</strain>
    </source>
</reference>
<keyword evidence="4" id="KW-0121">Carboxypeptidase</keyword>
<dbReference type="InterPro" id="IPR012338">
    <property type="entry name" value="Beta-lactam/transpept-like"/>
</dbReference>
<evidence type="ECO:0000313" key="5">
    <source>
        <dbReference type="Proteomes" id="UP000523079"/>
    </source>
</evidence>
<comment type="similarity">
    <text evidence="1">Belongs to the peptidase S13 family.</text>
</comment>
<dbReference type="Gene3D" id="3.50.80.20">
    <property type="entry name" value="D-Ala-D-Ala carboxypeptidase C, peptidase S13"/>
    <property type="match status" value="1"/>
</dbReference>
<organism evidence="4 5">
    <name type="scientific">Microlunatus kandeliicorticis</name>
    <dbReference type="NCBI Taxonomy" id="1759536"/>
    <lineage>
        <taxon>Bacteria</taxon>
        <taxon>Bacillati</taxon>
        <taxon>Actinomycetota</taxon>
        <taxon>Actinomycetes</taxon>
        <taxon>Propionibacteriales</taxon>
        <taxon>Propionibacteriaceae</taxon>
        <taxon>Microlunatus</taxon>
    </lineage>
</organism>
<proteinExistence type="inferred from homology"/>
<dbReference type="SUPFAM" id="SSF56601">
    <property type="entry name" value="beta-lactamase/transpeptidase-like"/>
    <property type="match status" value="1"/>
</dbReference>
<keyword evidence="3" id="KW-0732">Signal</keyword>
<name>A0A7W3ISP7_9ACTN</name>
<dbReference type="Pfam" id="PF02113">
    <property type="entry name" value="Peptidase_S13"/>
    <property type="match status" value="1"/>
</dbReference>
<keyword evidence="4" id="KW-0645">Protease</keyword>
<dbReference type="EMBL" id="JACGWT010000003">
    <property type="protein sequence ID" value="MBA8794470.1"/>
    <property type="molecule type" value="Genomic_DNA"/>
</dbReference>
<evidence type="ECO:0000256" key="3">
    <source>
        <dbReference type="SAM" id="SignalP"/>
    </source>
</evidence>
<dbReference type="GO" id="GO:0004185">
    <property type="term" value="F:serine-type carboxypeptidase activity"/>
    <property type="evidence" value="ECO:0007669"/>
    <property type="project" value="InterPro"/>
</dbReference>
<keyword evidence="5" id="KW-1185">Reference proteome</keyword>
<feature type="chain" id="PRO_5031003272" evidence="3">
    <location>
        <begin position="40"/>
        <end position="198"/>
    </location>
</feature>
<dbReference type="AlphaFoldDB" id="A0A7W3ISP7"/>
<dbReference type="GO" id="GO:0000270">
    <property type="term" value="P:peptidoglycan metabolic process"/>
    <property type="evidence" value="ECO:0007669"/>
    <property type="project" value="TreeGrafter"/>
</dbReference>
<dbReference type="PANTHER" id="PTHR30023">
    <property type="entry name" value="D-ALANYL-D-ALANINE CARBOXYPEPTIDASE"/>
    <property type="match status" value="1"/>
</dbReference>
<accession>A0A7W3ISP7</accession>
<dbReference type="InterPro" id="IPR000667">
    <property type="entry name" value="Peptidase_S13"/>
</dbReference>
<keyword evidence="2" id="KW-0378">Hydrolase</keyword>
<comment type="caution">
    <text evidence="4">The sequence shown here is derived from an EMBL/GenBank/DDBJ whole genome shotgun (WGS) entry which is preliminary data.</text>
</comment>
<evidence type="ECO:0000256" key="1">
    <source>
        <dbReference type="ARBA" id="ARBA00006096"/>
    </source>
</evidence>
<dbReference type="Proteomes" id="UP000523079">
    <property type="component" value="Unassembled WGS sequence"/>
</dbReference>
<protein>
    <submittedName>
        <fullName evidence="4">D-alanyl-D-alanine carboxypeptidase</fullName>
    </submittedName>
</protein>
<sequence length="198" mass="20711">MPPTTPTAARHVRRPPSRAATAALVALTLLVVPGPPADAVPAAERADRAGSTTAAARVSDPALARSLAAVMRDSRVRHGSSATVADTAGGAVLYSRYGSTARTPASNLKLVTAAAAMDTLGPGYRFRTEVLRVAAVRNGVLGGDLWIKGYGDPTTRQQDYASLARQVRAAGIRRVSGHLDVDVSWFDGQSYHPAWSRG</sequence>
<evidence type="ECO:0000313" key="4">
    <source>
        <dbReference type="EMBL" id="MBA8794470.1"/>
    </source>
</evidence>
<gene>
    <name evidence="4" type="ORF">FHX74_002089</name>
</gene>